<keyword evidence="5 11" id="KW-0347">Helicase</keyword>
<evidence type="ECO:0000256" key="3">
    <source>
        <dbReference type="ARBA" id="ARBA00022741"/>
    </source>
</evidence>
<dbReference type="GO" id="GO:0005829">
    <property type="term" value="C:cytosol"/>
    <property type="evidence" value="ECO:0007669"/>
    <property type="project" value="TreeGrafter"/>
</dbReference>
<dbReference type="SMART" id="SM00490">
    <property type="entry name" value="HELICc"/>
    <property type="match status" value="1"/>
</dbReference>
<evidence type="ECO:0000256" key="4">
    <source>
        <dbReference type="ARBA" id="ARBA00022801"/>
    </source>
</evidence>
<evidence type="ECO:0000256" key="9">
    <source>
        <dbReference type="ARBA" id="ARBA00074363"/>
    </source>
</evidence>
<dbReference type="GO" id="GO:0005524">
    <property type="term" value="F:ATP binding"/>
    <property type="evidence" value="ECO:0007669"/>
    <property type="project" value="UniProtKB-KW"/>
</dbReference>
<feature type="domain" description="Helicase ATP-binding" evidence="13">
    <location>
        <begin position="34"/>
        <end position="209"/>
    </location>
</feature>
<name>A0A857FR23_KOMXY</name>
<dbReference type="InterPro" id="IPR000629">
    <property type="entry name" value="RNA-helicase_DEAD-box_CS"/>
</dbReference>
<dbReference type="PROSITE" id="PS51192">
    <property type="entry name" value="HELICASE_ATP_BIND_1"/>
    <property type="match status" value="1"/>
</dbReference>
<dbReference type="Proteomes" id="UP000464674">
    <property type="component" value="Chromosome"/>
</dbReference>
<feature type="domain" description="DEAD-box RNA helicase Q" evidence="15">
    <location>
        <begin position="3"/>
        <end position="31"/>
    </location>
</feature>
<dbReference type="Gene3D" id="3.40.50.300">
    <property type="entry name" value="P-loop containing nucleotide triphosphate hydrolases"/>
    <property type="match status" value="2"/>
</dbReference>
<proteinExistence type="inferred from homology"/>
<dbReference type="Pfam" id="PF00270">
    <property type="entry name" value="DEAD"/>
    <property type="match status" value="1"/>
</dbReference>
<dbReference type="InterPro" id="IPR050079">
    <property type="entry name" value="DEAD_box_RNA_helicase"/>
</dbReference>
<dbReference type="GO" id="GO:0042255">
    <property type="term" value="P:ribosome assembly"/>
    <property type="evidence" value="ECO:0007669"/>
    <property type="project" value="UniProtKB-ARBA"/>
</dbReference>
<evidence type="ECO:0000256" key="10">
    <source>
        <dbReference type="PROSITE-ProRule" id="PRU00552"/>
    </source>
</evidence>
<gene>
    <name evidence="16" type="ORF">FMA36_11045</name>
</gene>
<evidence type="ECO:0000259" key="15">
    <source>
        <dbReference type="PROSITE" id="PS51195"/>
    </source>
</evidence>
<evidence type="ECO:0000313" key="17">
    <source>
        <dbReference type="Proteomes" id="UP000464674"/>
    </source>
</evidence>
<feature type="compositionally biased region" description="Gly residues" evidence="12">
    <location>
        <begin position="392"/>
        <end position="447"/>
    </location>
</feature>
<evidence type="ECO:0000313" key="16">
    <source>
        <dbReference type="EMBL" id="QHC35959.1"/>
    </source>
</evidence>
<dbReference type="GO" id="GO:0003676">
    <property type="term" value="F:nucleic acid binding"/>
    <property type="evidence" value="ECO:0007669"/>
    <property type="project" value="InterPro"/>
</dbReference>
<dbReference type="GO" id="GO:0016787">
    <property type="term" value="F:hydrolase activity"/>
    <property type="evidence" value="ECO:0007669"/>
    <property type="project" value="UniProtKB-KW"/>
</dbReference>
<dbReference type="GO" id="GO:0009266">
    <property type="term" value="P:response to temperature stimulus"/>
    <property type="evidence" value="ECO:0007669"/>
    <property type="project" value="UniProtKB-ARBA"/>
</dbReference>
<evidence type="ECO:0000256" key="2">
    <source>
        <dbReference type="ARBA" id="ARBA00022490"/>
    </source>
</evidence>
<dbReference type="InterPro" id="IPR027417">
    <property type="entry name" value="P-loop_NTPase"/>
</dbReference>
<dbReference type="InterPro" id="IPR044742">
    <property type="entry name" value="DEAD/DEAH_RhlB"/>
</dbReference>
<accession>A0A857FR23</accession>
<keyword evidence="6 11" id="KW-0067">ATP-binding</keyword>
<dbReference type="CDD" id="cd00268">
    <property type="entry name" value="DEADc"/>
    <property type="match status" value="1"/>
</dbReference>
<dbReference type="PROSITE" id="PS00039">
    <property type="entry name" value="DEAD_ATP_HELICASE"/>
    <property type="match status" value="1"/>
</dbReference>
<feature type="domain" description="Helicase C-terminal" evidence="14">
    <location>
        <begin position="220"/>
        <end position="383"/>
    </location>
</feature>
<evidence type="ECO:0000259" key="13">
    <source>
        <dbReference type="PROSITE" id="PS51192"/>
    </source>
</evidence>
<dbReference type="EC" id="3.6.4.13" evidence="1"/>
<evidence type="ECO:0000256" key="5">
    <source>
        <dbReference type="ARBA" id="ARBA00022806"/>
    </source>
</evidence>
<dbReference type="PANTHER" id="PTHR47959:SF13">
    <property type="entry name" value="ATP-DEPENDENT RNA HELICASE RHLE"/>
    <property type="match status" value="1"/>
</dbReference>
<dbReference type="PROSITE" id="PS51194">
    <property type="entry name" value="HELICASE_CTER"/>
    <property type="match status" value="1"/>
</dbReference>
<dbReference type="EMBL" id="CP041348">
    <property type="protein sequence ID" value="QHC35959.1"/>
    <property type="molecule type" value="Genomic_DNA"/>
</dbReference>
<evidence type="ECO:0000256" key="8">
    <source>
        <dbReference type="ARBA" id="ARBA00047984"/>
    </source>
</evidence>
<sequence length="447" mass="47430">MTTTFADLHLAEPLLRALDEEGYATPTPIQAGAIPYLLEGRDLLGLAQTGTGKTAAFALPILDRLFREKGRAHPKGARALVLAPTRELASQIGESFASYARHMRFSHAVVFGGVGQGRQIEALRRGVDVLVAAPGRLLDLMGQGHVDLSGLEVLVLDEADRMLDMGFVRDIRKIVAALPTDRQTLLFSATMPKTISDLAHGLLRDPATVQVTPPSSTVDRIRQAVMFVDTGNKREALKLLVDSPKVERAVVFTLMKHEANKVATFLNEHGITAEAIHGNKSQGARERAMSGFRSGNVKVLVATDIAARGIDVDDVTHVFNYDLPNVPESYVHRIGRTARAGREGWAVSLCDAEQRAWLRDIEKNIGKKIPVVSEHPYHSEAAENSTMRPPVLGGGGRGRGGGGGRPGGGRPGGNGRPAGGGRPPGGGRGGRPGGNRSGGGGGGRRAV</sequence>
<dbReference type="InterPro" id="IPR011545">
    <property type="entry name" value="DEAD/DEAH_box_helicase_dom"/>
</dbReference>
<dbReference type="SMART" id="SM00487">
    <property type="entry name" value="DEXDc"/>
    <property type="match status" value="1"/>
</dbReference>
<feature type="short sequence motif" description="Q motif" evidence="10">
    <location>
        <begin position="3"/>
        <end position="31"/>
    </location>
</feature>
<dbReference type="FunFam" id="3.40.50.300:FF:000108">
    <property type="entry name" value="ATP-dependent RNA helicase RhlE"/>
    <property type="match status" value="1"/>
</dbReference>
<evidence type="ECO:0000256" key="1">
    <source>
        <dbReference type="ARBA" id="ARBA00012552"/>
    </source>
</evidence>
<feature type="region of interest" description="Disordered" evidence="12">
    <location>
        <begin position="376"/>
        <end position="447"/>
    </location>
</feature>
<keyword evidence="4 11" id="KW-0378">Hydrolase</keyword>
<dbReference type="CDD" id="cd18787">
    <property type="entry name" value="SF2_C_DEAD"/>
    <property type="match status" value="1"/>
</dbReference>
<evidence type="ECO:0000256" key="6">
    <source>
        <dbReference type="ARBA" id="ARBA00022840"/>
    </source>
</evidence>
<protein>
    <recommendedName>
        <fullName evidence="9">DEAD-box ATP-dependent RNA helicase RhpA</fullName>
        <ecNumber evidence="1">3.6.4.13</ecNumber>
    </recommendedName>
</protein>
<dbReference type="Pfam" id="PF00271">
    <property type="entry name" value="Helicase_C"/>
    <property type="match status" value="1"/>
</dbReference>
<dbReference type="InterPro" id="IPR001650">
    <property type="entry name" value="Helicase_C-like"/>
</dbReference>
<dbReference type="InterPro" id="IPR014001">
    <property type="entry name" value="Helicase_ATP-bd"/>
</dbReference>
<dbReference type="AlphaFoldDB" id="A0A857FR23"/>
<dbReference type="RefSeq" id="WP_159262336.1">
    <property type="nucleotide sequence ID" value="NZ_CP041348.1"/>
</dbReference>
<dbReference type="GO" id="GO:0003724">
    <property type="term" value="F:RNA helicase activity"/>
    <property type="evidence" value="ECO:0007669"/>
    <property type="project" value="UniProtKB-EC"/>
</dbReference>
<keyword evidence="3 11" id="KW-0547">Nucleotide-binding</keyword>
<dbReference type="PROSITE" id="PS51195">
    <property type="entry name" value="Q_MOTIF"/>
    <property type="match status" value="1"/>
</dbReference>
<organism evidence="16 17">
    <name type="scientific">Komagataeibacter xylinus</name>
    <name type="common">Gluconacetobacter xylinus</name>
    <dbReference type="NCBI Taxonomy" id="28448"/>
    <lineage>
        <taxon>Bacteria</taxon>
        <taxon>Pseudomonadati</taxon>
        <taxon>Pseudomonadota</taxon>
        <taxon>Alphaproteobacteria</taxon>
        <taxon>Acetobacterales</taxon>
        <taxon>Acetobacteraceae</taxon>
        <taxon>Komagataeibacter</taxon>
    </lineage>
</organism>
<dbReference type="InterPro" id="IPR014014">
    <property type="entry name" value="RNA_helicase_DEAD_Q_motif"/>
</dbReference>
<dbReference type="OrthoDB" id="9805696at2"/>
<keyword evidence="2" id="KW-0963">Cytoplasm</keyword>
<comment type="similarity">
    <text evidence="7 11">Belongs to the DEAD box helicase family.</text>
</comment>
<evidence type="ECO:0000259" key="14">
    <source>
        <dbReference type="PROSITE" id="PS51194"/>
    </source>
</evidence>
<evidence type="ECO:0000256" key="11">
    <source>
        <dbReference type="RuleBase" id="RU000492"/>
    </source>
</evidence>
<dbReference type="SUPFAM" id="SSF52540">
    <property type="entry name" value="P-loop containing nucleoside triphosphate hydrolases"/>
    <property type="match status" value="1"/>
</dbReference>
<dbReference type="PANTHER" id="PTHR47959">
    <property type="entry name" value="ATP-DEPENDENT RNA HELICASE RHLE-RELATED"/>
    <property type="match status" value="1"/>
</dbReference>
<comment type="catalytic activity">
    <reaction evidence="8">
        <text>ATP + H2O = ADP + phosphate + H(+)</text>
        <dbReference type="Rhea" id="RHEA:13065"/>
        <dbReference type="ChEBI" id="CHEBI:15377"/>
        <dbReference type="ChEBI" id="CHEBI:15378"/>
        <dbReference type="ChEBI" id="CHEBI:30616"/>
        <dbReference type="ChEBI" id="CHEBI:43474"/>
        <dbReference type="ChEBI" id="CHEBI:456216"/>
        <dbReference type="EC" id="3.6.4.13"/>
    </reaction>
</comment>
<reference evidence="16 17" key="1">
    <citation type="journal article" date="2020" name="Carbohydr. Polym.">
        <title>Characterization and optimization of production of bacterial cellulose from strain CGMCC 17276 based on whole-genome analysis.</title>
        <authorList>
            <person name="Lu T."/>
            <person name="Gao H."/>
            <person name="Liao B."/>
            <person name="Wu J."/>
            <person name="Zhang W."/>
            <person name="Huang J."/>
            <person name="Liu M."/>
            <person name="Huang J."/>
            <person name="Chang Z."/>
            <person name="Jin M."/>
            <person name="Yi Z."/>
            <person name="Jiang D."/>
        </authorList>
    </citation>
    <scope>NUCLEOTIDE SEQUENCE [LARGE SCALE GENOMIC DNA]</scope>
    <source>
        <strain evidence="16 17">CGMCC 17276</strain>
    </source>
</reference>
<evidence type="ECO:0000256" key="7">
    <source>
        <dbReference type="ARBA" id="ARBA00038437"/>
    </source>
</evidence>
<evidence type="ECO:0000256" key="12">
    <source>
        <dbReference type="SAM" id="MobiDB-lite"/>
    </source>
</evidence>